<proteinExistence type="predicted"/>
<dbReference type="AlphaFoldDB" id="A0AAV6VX63"/>
<dbReference type="GO" id="GO:0016491">
    <property type="term" value="F:oxidoreductase activity"/>
    <property type="evidence" value="ECO:0007669"/>
    <property type="project" value="InterPro"/>
</dbReference>
<dbReference type="PANTHER" id="PTHR16001:SF4">
    <property type="entry name" value="ECTO-NOX DISULFIDE-THIOL EXCHANGER 1-LIKE PROTEIN"/>
    <property type="match status" value="1"/>
</dbReference>
<reference evidence="5 6" key="1">
    <citation type="journal article" date="2022" name="Nat. Ecol. Evol.">
        <title>A masculinizing supergene underlies an exaggerated male reproductive morph in a spider.</title>
        <authorList>
            <person name="Hendrickx F."/>
            <person name="De Corte Z."/>
            <person name="Sonet G."/>
            <person name="Van Belleghem S.M."/>
            <person name="Kostlbacher S."/>
            <person name="Vangestel C."/>
        </authorList>
    </citation>
    <scope>NUCLEOTIDE SEQUENCE [LARGE SCALE GENOMIC DNA]</scope>
    <source>
        <strain evidence="5">W744_W776</strain>
    </source>
</reference>
<dbReference type="InterPro" id="IPR035979">
    <property type="entry name" value="RBD_domain_sf"/>
</dbReference>
<evidence type="ECO:0000313" key="5">
    <source>
        <dbReference type="EMBL" id="KAG8200402.1"/>
    </source>
</evidence>
<dbReference type="GO" id="GO:0009897">
    <property type="term" value="C:external side of plasma membrane"/>
    <property type="evidence" value="ECO:0007669"/>
    <property type="project" value="InterPro"/>
</dbReference>
<dbReference type="Proteomes" id="UP000827092">
    <property type="component" value="Unassembled WGS sequence"/>
</dbReference>
<dbReference type="Gene3D" id="3.30.70.330">
    <property type="match status" value="1"/>
</dbReference>
<feature type="domain" description="RRM" evidence="4">
    <location>
        <begin position="171"/>
        <end position="251"/>
    </location>
</feature>
<dbReference type="GO" id="GO:0007624">
    <property type="term" value="P:ultradian rhythm"/>
    <property type="evidence" value="ECO:0007669"/>
    <property type="project" value="InterPro"/>
</dbReference>
<evidence type="ECO:0000256" key="2">
    <source>
        <dbReference type="PROSITE-ProRule" id="PRU00176"/>
    </source>
</evidence>
<feature type="region of interest" description="Disordered" evidence="3">
    <location>
        <begin position="58"/>
        <end position="91"/>
    </location>
</feature>
<keyword evidence="1 2" id="KW-0694">RNA-binding</keyword>
<dbReference type="PROSITE" id="PS50102">
    <property type="entry name" value="RRM"/>
    <property type="match status" value="1"/>
</dbReference>
<dbReference type="EMBL" id="JAFNEN010000016">
    <property type="protein sequence ID" value="KAG8200402.1"/>
    <property type="molecule type" value="Genomic_DNA"/>
</dbReference>
<gene>
    <name evidence="5" type="ORF">JTE90_028577</name>
</gene>
<dbReference type="InterPro" id="IPR000504">
    <property type="entry name" value="RRM_dom"/>
</dbReference>
<accession>A0AAV6VX63</accession>
<dbReference type="Pfam" id="PF00076">
    <property type="entry name" value="RRM_1"/>
    <property type="match status" value="1"/>
</dbReference>
<name>A0AAV6VX63_9ARAC</name>
<sequence length="595" mass="68342">MESFVQGNHEDDDTYKIFRYFSDPVEHSERVEPLKKRTKLDDQNWIPIDKIGQIPGIEPIEEPIPTKLDYSSTSSNDPNSSEMGKDGYSESQSYFTSSFQDIGDVQRSVINITKGTHETPSFITNNVPFYKETSTTIGKELPPIVFPNYVLYPPADGIVPKPEFIRLPGCKAVRITGLPLSMSHEMLMEVFRECGKISKLRRKMKHRGAFRVTYLCESSIDRVLELNGYTLVFKSRKEVLKGKIQVNFASVLSKNYQSTNQTVVSQNEEIKKERILVNLKPQCGPSNGLLEANSLEFTLENVGKLMRNMHGYNLALGSNHFIRWIEQEECNESNCVCFLQMLNSMRKATYKRVNDTAKLEVKFRQQKDSFIENHGTTDSIFEQIRTVFNVACTKTFLNSFTPKMRKNILEWGKTIVDLDKYHSLKQFSLSVVVDKKASLPDHSKTTSQVLQAKQLIEHKLKLQQLQADNERLLKKLELAREATEKNNRQITEKVDKTEGENPQKKNTENDNDGDKVINIDDKEAWLIAMIGTFLNFHRFGESIESVHQYLLKFDPTVTSQNIECLMRKLPTVFREEVVEGVDDSETNWTLLGIYL</sequence>
<dbReference type="InterPro" id="IPR038876">
    <property type="entry name" value="ENOX"/>
</dbReference>
<protein>
    <recommendedName>
        <fullName evidence="4">RRM domain-containing protein</fullName>
    </recommendedName>
</protein>
<evidence type="ECO:0000256" key="3">
    <source>
        <dbReference type="SAM" id="MobiDB-lite"/>
    </source>
</evidence>
<evidence type="ECO:0000313" key="6">
    <source>
        <dbReference type="Proteomes" id="UP000827092"/>
    </source>
</evidence>
<dbReference type="PANTHER" id="PTHR16001">
    <property type="entry name" value="ECTO-NOX DISULFIDE-THIOL EXCHANGER"/>
    <property type="match status" value="1"/>
</dbReference>
<feature type="region of interest" description="Disordered" evidence="3">
    <location>
        <begin position="484"/>
        <end position="514"/>
    </location>
</feature>
<evidence type="ECO:0000256" key="1">
    <source>
        <dbReference type="ARBA" id="ARBA00022884"/>
    </source>
</evidence>
<dbReference type="GO" id="GO:0003723">
    <property type="term" value="F:RNA binding"/>
    <property type="evidence" value="ECO:0007669"/>
    <property type="project" value="UniProtKB-UniRule"/>
</dbReference>
<evidence type="ECO:0000259" key="4">
    <source>
        <dbReference type="PROSITE" id="PS50102"/>
    </source>
</evidence>
<organism evidence="5 6">
    <name type="scientific">Oedothorax gibbosus</name>
    <dbReference type="NCBI Taxonomy" id="931172"/>
    <lineage>
        <taxon>Eukaryota</taxon>
        <taxon>Metazoa</taxon>
        <taxon>Ecdysozoa</taxon>
        <taxon>Arthropoda</taxon>
        <taxon>Chelicerata</taxon>
        <taxon>Arachnida</taxon>
        <taxon>Araneae</taxon>
        <taxon>Araneomorphae</taxon>
        <taxon>Entelegynae</taxon>
        <taxon>Araneoidea</taxon>
        <taxon>Linyphiidae</taxon>
        <taxon>Erigoninae</taxon>
        <taxon>Oedothorax</taxon>
    </lineage>
</organism>
<feature type="compositionally biased region" description="Low complexity" evidence="3">
    <location>
        <begin position="71"/>
        <end position="81"/>
    </location>
</feature>
<dbReference type="InterPro" id="IPR012677">
    <property type="entry name" value="Nucleotide-bd_a/b_plait_sf"/>
</dbReference>
<dbReference type="SUPFAM" id="SSF54928">
    <property type="entry name" value="RNA-binding domain, RBD"/>
    <property type="match status" value="1"/>
</dbReference>
<comment type="caution">
    <text evidence="5">The sequence shown here is derived from an EMBL/GenBank/DDBJ whole genome shotgun (WGS) entry which is preliminary data.</text>
</comment>
<keyword evidence="6" id="KW-1185">Reference proteome</keyword>